<feature type="compositionally biased region" description="Low complexity" evidence="3">
    <location>
        <begin position="491"/>
        <end position="512"/>
    </location>
</feature>
<feature type="compositionally biased region" description="Acidic residues" evidence="3">
    <location>
        <begin position="313"/>
        <end position="323"/>
    </location>
</feature>
<keyword evidence="1" id="KW-0433">Leucine-rich repeat</keyword>
<dbReference type="SUPFAM" id="SSF52058">
    <property type="entry name" value="L domain-like"/>
    <property type="match status" value="1"/>
</dbReference>
<feature type="region of interest" description="Disordered" evidence="3">
    <location>
        <begin position="785"/>
        <end position="804"/>
    </location>
</feature>
<feature type="region of interest" description="Disordered" evidence="3">
    <location>
        <begin position="279"/>
        <end position="323"/>
    </location>
</feature>
<dbReference type="Proteomes" id="UP001283361">
    <property type="component" value="Unassembled WGS sequence"/>
</dbReference>
<gene>
    <name evidence="4" type="ORF">RRG08_033054</name>
</gene>
<dbReference type="InterPro" id="IPR032675">
    <property type="entry name" value="LRR_dom_sf"/>
</dbReference>
<comment type="caution">
    <text evidence="4">The sequence shown here is derived from an EMBL/GenBank/DDBJ whole genome shotgun (WGS) entry which is preliminary data.</text>
</comment>
<feature type="compositionally biased region" description="Polar residues" evidence="3">
    <location>
        <begin position="514"/>
        <end position="554"/>
    </location>
</feature>
<accession>A0AAE1DUV1</accession>
<feature type="region of interest" description="Disordered" evidence="3">
    <location>
        <begin position="491"/>
        <end position="558"/>
    </location>
</feature>
<evidence type="ECO:0000313" key="4">
    <source>
        <dbReference type="EMBL" id="KAK3782413.1"/>
    </source>
</evidence>
<feature type="region of interest" description="Disordered" evidence="3">
    <location>
        <begin position="400"/>
        <end position="435"/>
    </location>
</feature>
<protein>
    <submittedName>
        <fullName evidence="4">Uncharacterized protein</fullName>
    </submittedName>
</protein>
<keyword evidence="2" id="KW-0677">Repeat</keyword>
<dbReference type="EMBL" id="JAWDGP010002507">
    <property type="protein sequence ID" value="KAK3782413.1"/>
    <property type="molecule type" value="Genomic_DNA"/>
</dbReference>
<dbReference type="PANTHER" id="PTHR18849">
    <property type="entry name" value="LEUCINE RICH REPEAT PROTEIN"/>
    <property type="match status" value="1"/>
</dbReference>
<name>A0AAE1DUV1_9GAST</name>
<feature type="compositionally biased region" description="Polar residues" evidence="3">
    <location>
        <begin position="793"/>
        <end position="804"/>
    </location>
</feature>
<keyword evidence="5" id="KW-1185">Reference proteome</keyword>
<evidence type="ECO:0000313" key="5">
    <source>
        <dbReference type="Proteomes" id="UP001283361"/>
    </source>
</evidence>
<evidence type="ECO:0000256" key="2">
    <source>
        <dbReference type="ARBA" id="ARBA00022737"/>
    </source>
</evidence>
<feature type="compositionally biased region" description="Polar residues" evidence="3">
    <location>
        <begin position="371"/>
        <end position="381"/>
    </location>
</feature>
<evidence type="ECO:0000256" key="3">
    <source>
        <dbReference type="SAM" id="MobiDB-lite"/>
    </source>
</evidence>
<dbReference type="Gene3D" id="3.80.10.10">
    <property type="entry name" value="Ribonuclease Inhibitor"/>
    <property type="match status" value="3"/>
</dbReference>
<dbReference type="AlphaFoldDB" id="A0AAE1DUV1"/>
<reference evidence="4" key="1">
    <citation type="journal article" date="2023" name="G3 (Bethesda)">
        <title>A reference genome for the long-term kleptoplast-retaining sea slug Elysia crispata morphotype clarki.</title>
        <authorList>
            <person name="Eastman K.E."/>
            <person name="Pendleton A.L."/>
            <person name="Shaikh M.A."/>
            <person name="Suttiyut T."/>
            <person name="Ogas R."/>
            <person name="Tomko P."/>
            <person name="Gavelis G."/>
            <person name="Widhalm J.R."/>
            <person name="Wisecaver J.H."/>
        </authorList>
    </citation>
    <scope>NUCLEOTIDE SEQUENCE</scope>
    <source>
        <strain evidence="4">ECLA1</strain>
    </source>
</reference>
<feature type="region of interest" description="Disordered" evidence="3">
    <location>
        <begin position="667"/>
        <end position="689"/>
    </location>
</feature>
<proteinExistence type="predicted"/>
<feature type="compositionally biased region" description="Acidic residues" evidence="3">
    <location>
        <begin position="279"/>
        <end position="303"/>
    </location>
</feature>
<feature type="region of interest" description="Disordered" evidence="3">
    <location>
        <begin position="350"/>
        <end position="381"/>
    </location>
</feature>
<organism evidence="4 5">
    <name type="scientific">Elysia crispata</name>
    <name type="common">lettuce slug</name>
    <dbReference type="NCBI Taxonomy" id="231223"/>
    <lineage>
        <taxon>Eukaryota</taxon>
        <taxon>Metazoa</taxon>
        <taxon>Spiralia</taxon>
        <taxon>Lophotrochozoa</taxon>
        <taxon>Mollusca</taxon>
        <taxon>Gastropoda</taxon>
        <taxon>Heterobranchia</taxon>
        <taxon>Euthyneura</taxon>
        <taxon>Panpulmonata</taxon>
        <taxon>Sacoglossa</taxon>
        <taxon>Placobranchoidea</taxon>
        <taxon>Plakobranchidae</taxon>
        <taxon>Elysia</taxon>
    </lineage>
</organism>
<sequence length="1014" mass="111652">MDNRKLRTVNRKLKKRTKSFTEALKEKYCMDDEPTFDFIIVSPKRKSNAAEAELAHLRTVVLNEMDVTRADIPQDGLTSLCPNVVDLDLANNLLENWHELIAILGNLPRVKYVNLSGNKLRLHSKESLPNTRLSVENLALNSTGSSLEEVVRLSQMMPALKELHLCGNDYQDLADIDSKISDGAFSALECMRLNNNGITNWSEVWKLRHLPQLKYLILSGNPIQDIFYNDGNTSDDSSYGDKNMLGTEHNLALHRDSGDPNIVESNVMDTAADLAVAENDDVFSQDNNDGDVDEDEEEEDFEAEFSQGGSSFCEDDDNVDEDYDDKIDNSIEDRPVSRFGYHLDPEVVLSDEGSETEQDCASAASLPSLPTSQVKPATSIPVSSGNINIPQMVGASKKVHNTNFNNSRSSLTTRSSPFDDSSSSGSNLTPVDLSLPGFPDPMGLGILPDLGADSDLDEEDNPGDWPRLAAEQFLYDLIDQLDLGETAMISSTSTTSTAPSTTFTSMSSTGPSVLTASSTSAMMPSQPSAQWYSQHSTSVHQTTENPAAPSTTARSDPLLFPNSLHSSPNTNQNAATMSDVNTDDNINKMLAAVSDDTAGSDVEENLFARIYSDDDFIPRSVSMFDDEESYSPPKMPVRLDDILLSTGKSKAQRCLFGQSLTSIPASIASPVNQNTTPTLPPSERESDSCSDCEAEQHGLTTALRRELAEANEAVARPVVGPDSWLEMNRSFTTSVRDSGEGYSITTTQTQGARVVVTGLNYNDKFSCENESRDSSEFSASTLKASEVKENTHKQTQLDSSCSTTASSRPPFHQLQMLCLSNASVSHWDHLKACTAFPTLNNIRLKNNPLYSSVNSDDRRKLYIASLPKVTVLNGGEVTITEREKAERFFLRFFMDSPEKPELYHTLVARHGPPVQLVDIDLGAGYQEWATLTFKCEGAAHFTRRLHLVEPVARLRTLVSQVLGLPKWCFMLHHHPCGPSHPECEREIVELRCEALPMSRFDFAEGDEIIVDVRG</sequence>
<feature type="compositionally biased region" description="Low complexity" evidence="3">
    <location>
        <begin position="361"/>
        <end position="370"/>
    </location>
</feature>
<feature type="compositionally biased region" description="Low complexity" evidence="3">
    <location>
        <begin position="401"/>
        <end position="426"/>
    </location>
</feature>
<evidence type="ECO:0000256" key="1">
    <source>
        <dbReference type="ARBA" id="ARBA00022614"/>
    </source>
</evidence>
<feature type="compositionally biased region" description="Polar residues" evidence="3">
    <location>
        <begin position="667"/>
        <end position="677"/>
    </location>
</feature>
<dbReference type="PANTHER" id="PTHR18849:SF0">
    <property type="entry name" value="CILIA- AND FLAGELLA-ASSOCIATED PROTEIN 410-RELATED"/>
    <property type="match status" value="1"/>
</dbReference>